<gene>
    <name evidence="3" type="ORF">F4Y60_09405</name>
</gene>
<dbReference type="PIRSF" id="PIRSF001549">
    <property type="entry name" value="His-tRNA_synth"/>
    <property type="match status" value="1"/>
</dbReference>
<dbReference type="Gene3D" id="3.30.930.10">
    <property type="entry name" value="Bira Bifunctional Protein, Domain 2"/>
    <property type="match status" value="1"/>
</dbReference>
<dbReference type="PANTHER" id="PTHR43707">
    <property type="entry name" value="HISTIDYL-TRNA SYNTHETASE"/>
    <property type="match status" value="1"/>
</dbReference>
<protein>
    <submittedName>
        <fullName evidence="3">ATP phosphoribosyltransferase regulatory subunit</fullName>
    </submittedName>
</protein>
<keyword evidence="3" id="KW-0808">Transferase</keyword>
<comment type="caution">
    <text evidence="3">The sequence shown here is derived from an EMBL/GenBank/DDBJ whole genome shotgun (WGS) entry which is preliminary data.</text>
</comment>
<feature type="binding site" evidence="1">
    <location>
        <begin position="65"/>
        <end position="67"/>
    </location>
    <ligand>
        <name>L-histidine</name>
        <dbReference type="ChEBI" id="CHEBI:57595"/>
    </ligand>
</feature>
<feature type="domain" description="Class II Histidinyl-tRNA synthetase (HisRS)-like catalytic core" evidence="2">
    <location>
        <begin position="223"/>
        <end position="338"/>
    </location>
</feature>
<dbReference type="GO" id="GO:0006427">
    <property type="term" value="P:histidyl-tRNA aminoacylation"/>
    <property type="evidence" value="ECO:0007669"/>
    <property type="project" value="TreeGrafter"/>
</dbReference>
<feature type="binding site" evidence="1">
    <location>
        <position position="92"/>
    </location>
    <ligand>
        <name>L-histidine</name>
        <dbReference type="ChEBI" id="CHEBI:57595"/>
    </ligand>
</feature>
<dbReference type="GO" id="GO:0016757">
    <property type="term" value="F:glycosyltransferase activity"/>
    <property type="evidence" value="ECO:0007669"/>
    <property type="project" value="UniProtKB-KW"/>
</dbReference>
<feature type="binding site" evidence="1">
    <location>
        <begin position="295"/>
        <end position="296"/>
    </location>
    <ligand>
        <name>L-histidine</name>
        <dbReference type="ChEBI" id="CHEBI:57595"/>
    </ligand>
</feature>
<dbReference type="EMBL" id="VXRY01000374">
    <property type="protein sequence ID" value="MXY34289.1"/>
    <property type="molecule type" value="Genomic_DNA"/>
</dbReference>
<feature type="binding site" evidence="1">
    <location>
        <position position="110"/>
    </location>
    <ligand>
        <name>L-histidine</name>
        <dbReference type="ChEBI" id="CHEBI:57595"/>
    </ligand>
</feature>
<evidence type="ECO:0000259" key="2">
    <source>
        <dbReference type="Pfam" id="PF13393"/>
    </source>
</evidence>
<feature type="domain" description="Class II Histidinyl-tRNA synthetase (HisRS)-like catalytic core" evidence="2">
    <location>
        <begin position="28"/>
        <end position="170"/>
    </location>
</feature>
<accession>A0A6B0Y3B7</accession>
<keyword evidence="3" id="KW-0328">Glycosyltransferase</keyword>
<dbReference type="NCBIfam" id="NF008952">
    <property type="entry name" value="PRK12295.1-5"/>
    <property type="match status" value="1"/>
</dbReference>
<name>A0A6B0Y3B7_9RHOB</name>
<dbReference type="GO" id="GO:0005737">
    <property type="term" value="C:cytoplasm"/>
    <property type="evidence" value="ECO:0007669"/>
    <property type="project" value="InterPro"/>
</dbReference>
<feature type="binding site" evidence="1">
    <location>
        <position position="106"/>
    </location>
    <ligand>
        <name>L-histidine</name>
        <dbReference type="ChEBI" id="CHEBI:57595"/>
    </ligand>
</feature>
<dbReference type="SUPFAM" id="SSF55681">
    <property type="entry name" value="Class II aaRS and biotin synthetases"/>
    <property type="match status" value="1"/>
</dbReference>
<dbReference type="GO" id="GO:0004821">
    <property type="term" value="F:histidine-tRNA ligase activity"/>
    <property type="evidence" value="ECO:0007669"/>
    <property type="project" value="TreeGrafter"/>
</dbReference>
<feature type="binding site" evidence="1">
    <location>
        <position position="290"/>
    </location>
    <ligand>
        <name>L-histidine</name>
        <dbReference type="ChEBI" id="CHEBI:57595"/>
    </ligand>
</feature>
<dbReference type="PANTHER" id="PTHR43707:SF1">
    <property type="entry name" value="HISTIDINE--TRNA LIGASE, MITOCHONDRIAL-RELATED"/>
    <property type="match status" value="1"/>
</dbReference>
<organism evidence="3">
    <name type="scientific">Boseongicola sp. SB0664_bin_43</name>
    <dbReference type="NCBI Taxonomy" id="2604844"/>
    <lineage>
        <taxon>Bacteria</taxon>
        <taxon>Pseudomonadati</taxon>
        <taxon>Pseudomonadota</taxon>
        <taxon>Alphaproteobacteria</taxon>
        <taxon>Rhodobacterales</taxon>
        <taxon>Paracoccaceae</taxon>
        <taxon>Boseongicola</taxon>
    </lineage>
</organism>
<dbReference type="InterPro" id="IPR004516">
    <property type="entry name" value="HisRS/HisZ"/>
</dbReference>
<dbReference type="Pfam" id="PF13393">
    <property type="entry name" value="tRNA-synt_His"/>
    <property type="match status" value="2"/>
</dbReference>
<dbReference type="AlphaFoldDB" id="A0A6B0Y3B7"/>
<reference evidence="3" key="1">
    <citation type="submission" date="2019-09" db="EMBL/GenBank/DDBJ databases">
        <title>Characterisation of the sponge microbiome using genome-centric metagenomics.</title>
        <authorList>
            <person name="Engelberts J.P."/>
            <person name="Robbins S.J."/>
            <person name="De Goeij J.M."/>
            <person name="Aranda M."/>
            <person name="Bell S.C."/>
            <person name="Webster N.S."/>
        </authorList>
    </citation>
    <scope>NUCLEOTIDE SEQUENCE</scope>
    <source>
        <strain evidence="3">SB0664_bin_43</strain>
    </source>
</reference>
<evidence type="ECO:0000313" key="3">
    <source>
        <dbReference type="EMBL" id="MXY34289.1"/>
    </source>
</evidence>
<dbReference type="InterPro" id="IPR041715">
    <property type="entry name" value="HisRS-like_core"/>
</dbReference>
<evidence type="ECO:0000256" key="1">
    <source>
        <dbReference type="PIRSR" id="PIRSR001549-1"/>
    </source>
</evidence>
<dbReference type="InterPro" id="IPR045864">
    <property type="entry name" value="aa-tRNA-synth_II/BPL/LPL"/>
</dbReference>
<sequence>MTDKSAIRVEADRLRALFEARSAEVFETGILQPAGVLLDLYGEDIRARAFTTHDPLRGEMMLRPDFTLPLVQRHVAEGRKDGRYTYAGEVFRRQEDDPDRDAEYLQVGYEIFGGEESVEADAEVFAAFAEILAPLDLRPATGDIGLLRAAIEGLETSAARQAALMHHLWRPKRFRGLLNRYGQVTPAAESPDAGSGIEIGLRTRAEVAARVNALETERSVPPLEAEVIGLIDALLGIRGKAPSALAELRETASGLPSILPAIELLAARFAALDALGVDVDLLDFEVSYGRTNLEYYDGFVFGFFAGHRPDLPPVASGGRYDALSRAIGGAAGRPAVGGVLRPGLMLNLGSGS</sequence>
<proteinExistence type="predicted"/>